<sequence length="158" mass="16794">MLPGEADAAVDLQGVGSRCFGRVARRRQRRTGVGPSGVEGQGRPLDEQHGYTYGQLTAAIDRGAAGLTERGLGRGDVVVIFSPNSPEYPVVFHGVVSVGAVASPANALYTPTELAHQLRDAGARVLFTSADALDRERKSGVEANVRGELSQEQQPRER</sequence>
<feature type="region of interest" description="Disordered" evidence="3">
    <location>
        <begin position="137"/>
        <end position="158"/>
    </location>
</feature>
<comment type="caution">
    <text evidence="5">The sequence shown here is derived from an EMBL/GenBank/DDBJ whole genome shotgun (WGS) entry which is preliminary data.</text>
</comment>
<reference evidence="5 6" key="1">
    <citation type="submission" date="2024-10" db="EMBL/GenBank/DDBJ databases">
        <title>The Natural Products Discovery Center: Release of the First 8490 Sequenced Strains for Exploring Actinobacteria Biosynthetic Diversity.</title>
        <authorList>
            <person name="Kalkreuter E."/>
            <person name="Kautsar S.A."/>
            <person name="Yang D."/>
            <person name="Bader C.D."/>
            <person name="Teijaro C.N."/>
            <person name="Fluegel L."/>
            <person name="Davis C.M."/>
            <person name="Simpson J.R."/>
            <person name="Lauterbach L."/>
            <person name="Steele A.D."/>
            <person name="Gui C."/>
            <person name="Meng S."/>
            <person name="Li G."/>
            <person name="Viehrig K."/>
            <person name="Ye F."/>
            <person name="Su P."/>
            <person name="Kiefer A.F."/>
            <person name="Nichols A."/>
            <person name="Cepeda A.J."/>
            <person name="Yan W."/>
            <person name="Fan B."/>
            <person name="Jiang Y."/>
            <person name="Adhikari A."/>
            <person name="Zheng C.-J."/>
            <person name="Schuster L."/>
            <person name="Cowan T.M."/>
            <person name="Smanski M.J."/>
            <person name="Chevrette M.G."/>
            <person name="De Carvalho L.P.S."/>
            <person name="Shen B."/>
        </authorList>
    </citation>
    <scope>NUCLEOTIDE SEQUENCE [LARGE SCALE GENOMIC DNA]</scope>
    <source>
        <strain evidence="5 6">NPDC005497</strain>
    </source>
</reference>
<dbReference type="Pfam" id="PF00501">
    <property type="entry name" value="AMP-binding"/>
    <property type="match status" value="1"/>
</dbReference>
<name>A0ABW6MMM4_9ACTN</name>
<protein>
    <submittedName>
        <fullName evidence="5">AMP-binding protein</fullName>
    </submittedName>
</protein>
<feature type="domain" description="AMP-dependent synthetase/ligase" evidence="4">
    <location>
        <begin position="46"/>
        <end position="137"/>
    </location>
</feature>
<dbReference type="PANTHER" id="PTHR24096:SF149">
    <property type="entry name" value="AMP-BINDING DOMAIN-CONTAINING PROTEIN-RELATED"/>
    <property type="match status" value="1"/>
</dbReference>
<keyword evidence="2" id="KW-0436">Ligase</keyword>
<dbReference type="Gene3D" id="3.40.50.980">
    <property type="match status" value="1"/>
</dbReference>
<dbReference type="Proteomes" id="UP001601422">
    <property type="component" value="Unassembled WGS sequence"/>
</dbReference>
<dbReference type="EMBL" id="JBIAJP010000001">
    <property type="protein sequence ID" value="MFF0002287.1"/>
    <property type="molecule type" value="Genomic_DNA"/>
</dbReference>
<evidence type="ECO:0000259" key="4">
    <source>
        <dbReference type="Pfam" id="PF00501"/>
    </source>
</evidence>
<dbReference type="SUPFAM" id="SSF56801">
    <property type="entry name" value="Acetyl-CoA synthetase-like"/>
    <property type="match status" value="1"/>
</dbReference>
<evidence type="ECO:0000256" key="2">
    <source>
        <dbReference type="ARBA" id="ARBA00022598"/>
    </source>
</evidence>
<proteinExistence type="inferred from homology"/>
<dbReference type="InterPro" id="IPR000873">
    <property type="entry name" value="AMP-dep_synth/lig_dom"/>
</dbReference>
<keyword evidence="6" id="KW-1185">Reference proteome</keyword>
<evidence type="ECO:0000256" key="1">
    <source>
        <dbReference type="ARBA" id="ARBA00006432"/>
    </source>
</evidence>
<dbReference type="RefSeq" id="WP_362226961.1">
    <property type="nucleotide sequence ID" value="NZ_JBEXVS010000013.1"/>
</dbReference>
<evidence type="ECO:0000256" key="3">
    <source>
        <dbReference type="SAM" id="MobiDB-lite"/>
    </source>
</evidence>
<evidence type="ECO:0000313" key="5">
    <source>
        <dbReference type="EMBL" id="MFF0002287.1"/>
    </source>
</evidence>
<feature type="region of interest" description="Disordered" evidence="3">
    <location>
        <begin position="27"/>
        <end position="48"/>
    </location>
</feature>
<dbReference type="PANTHER" id="PTHR24096">
    <property type="entry name" value="LONG-CHAIN-FATTY-ACID--COA LIGASE"/>
    <property type="match status" value="1"/>
</dbReference>
<comment type="similarity">
    <text evidence="1">Belongs to the ATP-dependent AMP-binding enzyme family.</text>
</comment>
<organism evidence="5 6">
    <name type="scientific">Streptomyces tibetensis</name>
    <dbReference type="NCBI Taxonomy" id="2382123"/>
    <lineage>
        <taxon>Bacteria</taxon>
        <taxon>Bacillati</taxon>
        <taxon>Actinomycetota</taxon>
        <taxon>Actinomycetes</taxon>
        <taxon>Kitasatosporales</taxon>
        <taxon>Streptomycetaceae</taxon>
        <taxon>Streptomyces</taxon>
    </lineage>
</organism>
<gene>
    <name evidence="5" type="ORF">ACFYQT_02310</name>
</gene>
<accession>A0ABW6MMM4</accession>
<evidence type="ECO:0000313" key="6">
    <source>
        <dbReference type="Proteomes" id="UP001601422"/>
    </source>
</evidence>